<dbReference type="NCBIfam" id="NF033546">
    <property type="entry name" value="transpos_IS21"/>
    <property type="match status" value="1"/>
</dbReference>
<dbReference type="InterPro" id="IPR001584">
    <property type="entry name" value="Integrase_cat-core"/>
</dbReference>
<dbReference type="PROSITE" id="PS50994">
    <property type="entry name" value="INTEGRASE"/>
    <property type="match status" value="1"/>
</dbReference>
<name>A0A2U1F7P9_9PSEU</name>
<dbReference type="PANTHER" id="PTHR35004">
    <property type="entry name" value="TRANSPOSASE RV3428C-RELATED"/>
    <property type="match status" value="1"/>
</dbReference>
<dbReference type="GO" id="GO:0003676">
    <property type="term" value="F:nucleic acid binding"/>
    <property type="evidence" value="ECO:0007669"/>
    <property type="project" value="InterPro"/>
</dbReference>
<evidence type="ECO:0000313" key="3">
    <source>
        <dbReference type="EMBL" id="PVZ08211.1"/>
    </source>
</evidence>
<dbReference type="InterPro" id="IPR054353">
    <property type="entry name" value="IstA-like_C"/>
</dbReference>
<dbReference type="EMBL" id="QEKW01000009">
    <property type="protein sequence ID" value="PVZ08211.1"/>
    <property type="molecule type" value="Genomic_DNA"/>
</dbReference>
<dbReference type="PANTHER" id="PTHR35004:SF8">
    <property type="entry name" value="TRANSPOSASE RV3428C-RELATED"/>
    <property type="match status" value="1"/>
</dbReference>
<comment type="similarity">
    <text evidence="1">Belongs to the transposase IS21/IS408/IS1162 family.</text>
</comment>
<organism evidence="3 4">
    <name type="scientific">Actinomycetospora cinnamomea</name>
    <dbReference type="NCBI Taxonomy" id="663609"/>
    <lineage>
        <taxon>Bacteria</taxon>
        <taxon>Bacillati</taxon>
        <taxon>Actinomycetota</taxon>
        <taxon>Actinomycetes</taxon>
        <taxon>Pseudonocardiales</taxon>
        <taxon>Pseudonocardiaceae</taxon>
        <taxon>Actinomycetospora</taxon>
    </lineage>
</organism>
<reference evidence="3 4" key="1">
    <citation type="submission" date="2018-04" db="EMBL/GenBank/DDBJ databases">
        <title>Genomic Encyclopedia of Type Strains, Phase IV (KMG-IV): sequencing the most valuable type-strain genomes for metagenomic binning, comparative biology and taxonomic classification.</title>
        <authorList>
            <person name="Goeker M."/>
        </authorList>
    </citation>
    <scope>NUCLEOTIDE SEQUENCE [LARGE SCALE GENOMIC DNA]</scope>
    <source>
        <strain evidence="3 4">DSM 45771</strain>
    </source>
</reference>
<evidence type="ECO:0000313" key="4">
    <source>
        <dbReference type="Proteomes" id="UP000245639"/>
    </source>
</evidence>
<dbReference type="SUPFAM" id="SSF53098">
    <property type="entry name" value="Ribonuclease H-like"/>
    <property type="match status" value="1"/>
</dbReference>
<dbReference type="InterPro" id="IPR036397">
    <property type="entry name" value="RNaseH_sf"/>
</dbReference>
<protein>
    <submittedName>
        <fullName evidence="3">Transposase</fullName>
    </submittedName>
</protein>
<dbReference type="RefSeq" id="WP_207787283.1">
    <property type="nucleotide sequence ID" value="NZ_QEKW01000009.1"/>
</dbReference>
<dbReference type="Pfam" id="PF22483">
    <property type="entry name" value="Mu-transpos_C_2"/>
    <property type="match status" value="1"/>
</dbReference>
<keyword evidence="4" id="KW-1185">Reference proteome</keyword>
<dbReference type="Gene3D" id="3.30.420.10">
    <property type="entry name" value="Ribonuclease H-like superfamily/Ribonuclease H"/>
    <property type="match status" value="1"/>
</dbReference>
<evidence type="ECO:0000256" key="1">
    <source>
        <dbReference type="ARBA" id="ARBA00009277"/>
    </source>
</evidence>
<comment type="caution">
    <text evidence="3">The sequence shown here is derived from an EMBL/GenBank/DDBJ whole genome shotgun (WGS) entry which is preliminary data.</text>
</comment>
<feature type="domain" description="Integrase catalytic" evidence="2">
    <location>
        <begin position="129"/>
        <end position="311"/>
    </location>
</feature>
<dbReference type="InterPro" id="IPR012337">
    <property type="entry name" value="RNaseH-like_sf"/>
</dbReference>
<sequence length="547" mass="59947">MVEVKEILRLWLDGRSLREVTRLAAADRKTVRRYVEAAQAAGLDRDDGPGQLGDELLSTVIAAVRPDRPRGTGVAWETIAGHSEQINTWIEQGLTLTKAHVLLERRGVVVPYRTLHRFAVTELGFGRRRPTVPVADGDPGVELQVDFGRLGLVPDPVRGTRRVTHGLIFTAVYSRHVFVFPTHRQTLEEVIAGFDAAWAFFGGVFAVVIPDNLKPVVDRADPMEPRFNDAFREYAQARGFVIDPARVRHPQDKPRVERTVQYVRGNFFAGEDFVDLADCRARAEAWCAHVAGMRIHGSTRARPAEVFAEQEAPLLAPAPQAPFMIPVFSTPKVARDRHVEVSRALYSVPGELIGTRITARADAATVKLYHRGQLLKVHPRQEPGGRWTDPADLPDEVSAYALRDLDGLARRAAGYGEHVGAYATAILEHPLPWTKMRQVYRLLGLARRHGAAETDVACGRALEVEVINVGLIERMLTRGLAGAETDIDHMARAQPGPSEQAHAAADATADATVTGITVTGAVTATAVVPAAGRFVRDPGEFSTRRPS</sequence>
<dbReference type="Proteomes" id="UP000245639">
    <property type="component" value="Unassembled WGS sequence"/>
</dbReference>
<gene>
    <name evidence="3" type="ORF">C8D89_10994</name>
</gene>
<dbReference type="AlphaFoldDB" id="A0A2U1F7P9"/>
<accession>A0A2U1F7P9</accession>
<dbReference type="GO" id="GO:0015074">
    <property type="term" value="P:DNA integration"/>
    <property type="evidence" value="ECO:0007669"/>
    <property type="project" value="InterPro"/>
</dbReference>
<proteinExistence type="inferred from homology"/>
<evidence type="ECO:0000259" key="2">
    <source>
        <dbReference type="PROSITE" id="PS50994"/>
    </source>
</evidence>